<dbReference type="Pfam" id="PF14087">
    <property type="entry name" value="DUF4267"/>
    <property type="match status" value="1"/>
</dbReference>
<feature type="transmembrane region" description="Helical" evidence="1">
    <location>
        <begin position="15"/>
        <end position="36"/>
    </location>
</feature>
<sequence length="139" mass="15566">MKTENVMTQWGLRSLSYWMTLFIALGILFIGLRFILLPRVSVEDFGIQVCSQSDLAFGRIKGIRDMYSGLALLALLLGRMKKATAYVFTAAIIIPCMDCLQIYLNNGLDLPRMLVHGLTAVYMIITSFLLFSDTNKATS</sequence>
<proteinExistence type="predicted"/>
<keyword evidence="1" id="KW-1133">Transmembrane helix</keyword>
<accession>A0AAE3R8Q1</accession>
<feature type="transmembrane region" description="Helical" evidence="1">
    <location>
        <begin position="110"/>
        <end position="131"/>
    </location>
</feature>
<dbReference type="AlphaFoldDB" id="A0AAE3R8Q1"/>
<evidence type="ECO:0000313" key="3">
    <source>
        <dbReference type="Proteomes" id="UP001232063"/>
    </source>
</evidence>
<evidence type="ECO:0000256" key="1">
    <source>
        <dbReference type="SAM" id="Phobius"/>
    </source>
</evidence>
<name>A0AAE3R8Q1_9BACT</name>
<organism evidence="2 3">
    <name type="scientific">Xanthocytophaga agilis</name>
    <dbReference type="NCBI Taxonomy" id="3048010"/>
    <lineage>
        <taxon>Bacteria</taxon>
        <taxon>Pseudomonadati</taxon>
        <taxon>Bacteroidota</taxon>
        <taxon>Cytophagia</taxon>
        <taxon>Cytophagales</taxon>
        <taxon>Rhodocytophagaceae</taxon>
        <taxon>Xanthocytophaga</taxon>
    </lineage>
</organism>
<dbReference type="RefSeq" id="WP_314514250.1">
    <property type="nucleotide sequence ID" value="NZ_JASJOU010000009.1"/>
</dbReference>
<keyword evidence="1" id="KW-0812">Transmembrane</keyword>
<gene>
    <name evidence="2" type="ORF">QNI22_23435</name>
</gene>
<protein>
    <submittedName>
        <fullName evidence="2">DUF4267 domain-containing protein</fullName>
    </submittedName>
</protein>
<feature type="transmembrane region" description="Helical" evidence="1">
    <location>
        <begin position="83"/>
        <end position="104"/>
    </location>
</feature>
<comment type="caution">
    <text evidence="2">The sequence shown here is derived from an EMBL/GenBank/DDBJ whole genome shotgun (WGS) entry which is preliminary data.</text>
</comment>
<evidence type="ECO:0000313" key="2">
    <source>
        <dbReference type="EMBL" id="MDJ1503637.1"/>
    </source>
</evidence>
<dbReference type="InterPro" id="IPR025363">
    <property type="entry name" value="DUF4267"/>
</dbReference>
<dbReference type="Proteomes" id="UP001232063">
    <property type="component" value="Unassembled WGS sequence"/>
</dbReference>
<keyword evidence="3" id="KW-1185">Reference proteome</keyword>
<keyword evidence="1" id="KW-0472">Membrane</keyword>
<reference evidence="2" key="1">
    <citation type="submission" date="2023-05" db="EMBL/GenBank/DDBJ databases">
        <authorList>
            <person name="Zhang X."/>
        </authorList>
    </citation>
    <scope>NUCLEOTIDE SEQUENCE</scope>
    <source>
        <strain evidence="2">BD1B2-1</strain>
    </source>
</reference>
<dbReference type="EMBL" id="JASJOU010000009">
    <property type="protein sequence ID" value="MDJ1503637.1"/>
    <property type="molecule type" value="Genomic_DNA"/>
</dbReference>